<reference evidence="1 2" key="1">
    <citation type="submission" date="2014-09" db="EMBL/GenBank/DDBJ databases">
        <title>Isolation and characterization of Aurantimonas altamirensis ON-56566 from clinical sample following a dog bite.</title>
        <authorList>
            <person name="Eshaghi A."/>
            <person name="Li A."/>
            <person name="Shahinas D."/>
            <person name="Bahn P."/>
            <person name="Kus J.V."/>
            <person name="Patel S.N."/>
        </authorList>
    </citation>
    <scope>NUCLEOTIDE SEQUENCE [LARGE SCALE GENOMIC DNA]</scope>
    <source>
        <strain evidence="1 2">ON-56566</strain>
    </source>
</reference>
<dbReference type="EMBL" id="JRFJ01000001">
    <property type="protein sequence ID" value="KHJ55575.1"/>
    <property type="molecule type" value="Genomic_DNA"/>
</dbReference>
<name>A0A0B1Q9R1_9HYPH</name>
<dbReference type="AlphaFoldDB" id="A0A0B1Q9R1"/>
<evidence type="ECO:0000313" key="1">
    <source>
        <dbReference type="EMBL" id="KHJ55575.1"/>
    </source>
</evidence>
<comment type="caution">
    <text evidence="1">The sequence shown here is derived from an EMBL/GenBank/DDBJ whole genome shotgun (WGS) entry which is preliminary data.</text>
</comment>
<protein>
    <submittedName>
        <fullName evidence="1">Uncharacterized protein</fullName>
    </submittedName>
</protein>
<dbReference type="STRING" id="370622.LA66_02685"/>
<dbReference type="Proteomes" id="UP000030826">
    <property type="component" value="Unassembled WGS sequence"/>
</dbReference>
<accession>A0A0B1Q9R1</accession>
<organism evidence="1 2">
    <name type="scientific">Aureimonas altamirensis</name>
    <dbReference type="NCBI Taxonomy" id="370622"/>
    <lineage>
        <taxon>Bacteria</taxon>
        <taxon>Pseudomonadati</taxon>
        <taxon>Pseudomonadota</taxon>
        <taxon>Alphaproteobacteria</taxon>
        <taxon>Hyphomicrobiales</taxon>
        <taxon>Aurantimonadaceae</taxon>
        <taxon>Aureimonas</taxon>
    </lineage>
</organism>
<evidence type="ECO:0000313" key="2">
    <source>
        <dbReference type="Proteomes" id="UP000030826"/>
    </source>
</evidence>
<sequence>MPVAGRTLVEEGPGTTTTRFLHRISSFLPKVGAAPRIDLHNPAVFIIGNKIIIGHRLRLVDRLEGP</sequence>
<proteinExistence type="predicted"/>
<gene>
    <name evidence="1" type="ORF">LA66_02685</name>
</gene>